<keyword evidence="1" id="KW-0732">Signal</keyword>
<sequence>MHSLRGLFWGLTVLCLLAQPVLSAAHELHEAEHAFADAAAGITGDAMAEESPAPGTLDGLLHAFDCCLHATAVPAPVLTWTPHPLQSLAPRVSLPVHTPAASSRFLRPPIAA</sequence>
<comment type="caution">
    <text evidence="2">The sequence shown here is derived from an EMBL/GenBank/DDBJ whole genome shotgun (WGS) entry which is preliminary data.</text>
</comment>
<keyword evidence="3" id="KW-1185">Reference proteome</keyword>
<evidence type="ECO:0008006" key="4">
    <source>
        <dbReference type="Google" id="ProtNLM"/>
    </source>
</evidence>
<evidence type="ECO:0000313" key="2">
    <source>
        <dbReference type="EMBL" id="KAA2284545.1"/>
    </source>
</evidence>
<name>A0A5B2Z9F3_9GAMM</name>
<accession>A0A5B2Z9F3</accession>
<dbReference type="AlphaFoldDB" id="A0A5B2Z9F3"/>
<evidence type="ECO:0000256" key="1">
    <source>
        <dbReference type="SAM" id="SignalP"/>
    </source>
</evidence>
<dbReference type="EMBL" id="VUOD01000006">
    <property type="protein sequence ID" value="KAA2284545.1"/>
    <property type="molecule type" value="Genomic_DNA"/>
</dbReference>
<gene>
    <name evidence="2" type="ORF">F0415_09490</name>
</gene>
<reference evidence="2 3" key="2">
    <citation type="submission" date="2019-09" db="EMBL/GenBank/DDBJ databases">
        <authorList>
            <person name="Mazur A."/>
        </authorList>
    </citation>
    <scope>NUCLEOTIDE SEQUENCE [LARGE SCALE GENOMIC DNA]</scope>
    <source>
        <strain evidence="2 3">3729k</strain>
    </source>
</reference>
<dbReference type="Proteomes" id="UP000322165">
    <property type="component" value="Unassembled WGS sequence"/>
</dbReference>
<evidence type="ECO:0000313" key="3">
    <source>
        <dbReference type="Proteomes" id="UP000322165"/>
    </source>
</evidence>
<protein>
    <recommendedName>
        <fullName evidence="4">DUF2946 domain-containing protein</fullName>
    </recommendedName>
</protein>
<reference evidence="2 3" key="1">
    <citation type="submission" date="2019-09" db="EMBL/GenBank/DDBJ databases">
        <title>Arenimonas chukotkensis sp. nov., a bacterium isolated from Chukotka hot spring, Arctic region, Russia.</title>
        <authorList>
            <person name="Zayulina K.S."/>
            <person name="Prokofeva M.I."/>
            <person name="Elcheninov A.G."/>
            <person name="Novikov A."/>
            <person name="Kochetkova T.V."/>
            <person name="Kublanov I.V."/>
        </authorList>
    </citation>
    <scope>NUCLEOTIDE SEQUENCE [LARGE SCALE GENOMIC DNA]</scope>
    <source>
        <strain evidence="2 3">3729k</strain>
    </source>
</reference>
<dbReference type="RefSeq" id="WP_149860978.1">
    <property type="nucleotide sequence ID" value="NZ_VUOD01000006.1"/>
</dbReference>
<organism evidence="2 3">
    <name type="scientific">Arenimonas fontis</name>
    <dbReference type="NCBI Taxonomy" id="2608255"/>
    <lineage>
        <taxon>Bacteria</taxon>
        <taxon>Pseudomonadati</taxon>
        <taxon>Pseudomonadota</taxon>
        <taxon>Gammaproteobacteria</taxon>
        <taxon>Lysobacterales</taxon>
        <taxon>Lysobacteraceae</taxon>
        <taxon>Arenimonas</taxon>
    </lineage>
</organism>
<feature type="chain" id="PRO_5022690745" description="DUF2946 domain-containing protein" evidence="1">
    <location>
        <begin position="25"/>
        <end position="112"/>
    </location>
</feature>
<feature type="signal peptide" evidence="1">
    <location>
        <begin position="1"/>
        <end position="24"/>
    </location>
</feature>
<proteinExistence type="predicted"/>